<dbReference type="PANTHER" id="PTHR38038">
    <property type="entry name" value="PENICILLIN-BINDING PROTEIN ACTIVATOR LPOA"/>
    <property type="match status" value="1"/>
</dbReference>
<keyword evidence="5" id="KW-1185">Reference proteome</keyword>
<dbReference type="SUPFAM" id="SSF53822">
    <property type="entry name" value="Periplasmic binding protein-like I"/>
    <property type="match status" value="1"/>
</dbReference>
<evidence type="ECO:0000313" key="4">
    <source>
        <dbReference type="EMBL" id="MFC3852384.1"/>
    </source>
</evidence>
<keyword evidence="1" id="KW-0472">Membrane</keyword>
<dbReference type="CDD" id="cd06339">
    <property type="entry name" value="PBP1_YraM_LppC_lipoprotein-like"/>
    <property type="match status" value="1"/>
</dbReference>
<accession>A0ABV7ZVZ6</accession>
<feature type="compositionally biased region" description="Low complexity" evidence="2">
    <location>
        <begin position="30"/>
        <end position="44"/>
    </location>
</feature>
<evidence type="ECO:0000256" key="3">
    <source>
        <dbReference type="SAM" id="SignalP"/>
    </source>
</evidence>
<sequence>MTNSIGFPHWRRGLALFCLVLLGACSTTPSTDSATTGTAPSAPTEEASVPDLPLDTERPIDELAQELPSDYEQSTLFELNLTPDSEYAYSLELAKIFYLRREPEQATRLLSTIPFNELDPSAQRDYAVVAAKSELALFNSRAALGWLTGEQAALFDGLPIPQQIELGLLRAQAYSLGNQPVAAARERIYLHPLLDPEQRSANIEAIWLEMQFAEPAAIERLGLLNTSPDYTGWVELAGLYHQHQDDLETLMRQIARWQAQNPQHPAARQLPVSLLSLSQSVATRPDHIAVILPQSGPLSPAGEAIMDGFMAAYFSAKNEGRSVPELSFYDEASVNDVTELISQAIEDGADLIVGPLNRPAVETVEQYNFSPIPILALNRTDNRTQPNPQVIQFALAPEDEAQQAAQQAFQQGHRVAAIIVPEGDWGRRVAESFRREWRALGGEMVARQDVRPRDDGFRYLAQVKELLNIDESEQRAREINAMIPGNLQAEPRRRRDIDLIFMAVQPDQARQLRPLLNYQYAEDLPVMSISSIVATGNGQRNSDLDGVRFLEIPWQLSEHPLQDDLRALSPAQYERYARLYAMGLDAFNLVPRMRFLQQDPAASYQGVTGTITLAPNGQLNRRLRWAEFVNGRIMPLDLGIEDPIGQANESSEPAS</sequence>
<protein>
    <submittedName>
        <fullName evidence="4">Penicillin-binding protein activator</fullName>
    </submittedName>
</protein>
<feature type="signal peptide" evidence="3">
    <location>
        <begin position="1"/>
        <end position="34"/>
    </location>
</feature>
<evidence type="ECO:0000256" key="1">
    <source>
        <dbReference type="ARBA" id="ARBA00023136"/>
    </source>
</evidence>
<dbReference type="EMBL" id="JBHRYR010000002">
    <property type="protein sequence ID" value="MFC3852384.1"/>
    <property type="molecule type" value="Genomic_DNA"/>
</dbReference>
<dbReference type="InterPro" id="IPR028082">
    <property type="entry name" value="Peripla_BP_I"/>
</dbReference>
<dbReference type="Gene3D" id="3.40.50.2300">
    <property type="match status" value="2"/>
</dbReference>
<evidence type="ECO:0000256" key="2">
    <source>
        <dbReference type="SAM" id="MobiDB-lite"/>
    </source>
</evidence>
<comment type="caution">
    <text evidence="4">The sequence shown here is derived from an EMBL/GenBank/DDBJ whole genome shotgun (WGS) entry which is preliminary data.</text>
</comment>
<keyword evidence="3" id="KW-0732">Signal</keyword>
<dbReference type="Pfam" id="PF04348">
    <property type="entry name" value="LppC"/>
    <property type="match status" value="1"/>
</dbReference>
<dbReference type="Gene3D" id="1.25.40.650">
    <property type="match status" value="1"/>
</dbReference>
<dbReference type="PANTHER" id="PTHR38038:SF1">
    <property type="entry name" value="PENICILLIN-BINDING PROTEIN ACTIVATOR LPOA"/>
    <property type="match status" value="1"/>
</dbReference>
<organism evidence="4 5">
    <name type="scientific">Saccharospirillum mangrovi</name>
    <dbReference type="NCBI Taxonomy" id="2161747"/>
    <lineage>
        <taxon>Bacteria</taxon>
        <taxon>Pseudomonadati</taxon>
        <taxon>Pseudomonadota</taxon>
        <taxon>Gammaproteobacteria</taxon>
        <taxon>Oceanospirillales</taxon>
        <taxon>Saccharospirillaceae</taxon>
        <taxon>Saccharospirillum</taxon>
    </lineage>
</organism>
<gene>
    <name evidence="4" type="ORF">ACFOOG_06005</name>
</gene>
<dbReference type="RefSeq" id="WP_380694463.1">
    <property type="nucleotide sequence ID" value="NZ_JBHRYR010000002.1"/>
</dbReference>
<evidence type="ECO:0000313" key="5">
    <source>
        <dbReference type="Proteomes" id="UP001595617"/>
    </source>
</evidence>
<dbReference type="InterPro" id="IPR007443">
    <property type="entry name" value="LpoA"/>
</dbReference>
<feature type="chain" id="PRO_5045495334" evidence="3">
    <location>
        <begin position="35"/>
        <end position="655"/>
    </location>
</feature>
<reference evidence="5" key="1">
    <citation type="journal article" date="2019" name="Int. J. Syst. Evol. Microbiol.">
        <title>The Global Catalogue of Microorganisms (GCM) 10K type strain sequencing project: providing services to taxonomists for standard genome sequencing and annotation.</title>
        <authorList>
            <consortium name="The Broad Institute Genomics Platform"/>
            <consortium name="The Broad Institute Genome Sequencing Center for Infectious Disease"/>
            <person name="Wu L."/>
            <person name="Ma J."/>
        </authorList>
    </citation>
    <scope>NUCLEOTIDE SEQUENCE [LARGE SCALE GENOMIC DNA]</scope>
    <source>
        <strain evidence="5">IBRC 10765</strain>
    </source>
</reference>
<name>A0ABV7ZVZ6_9GAMM</name>
<dbReference type="Proteomes" id="UP001595617">
    <property type="component" value="Unassembled WGS sequence"/>
</dbReference>
<feature type="region of interest" description="Disordered" evidence="2">
    <location>
        <begin position="30"/>
        <end position="53"/>
    </location>
</feature>
<proteinExistence type="predicted"/>